<evidence type="ECO:0000256" key="6">
    <source>
        <dbReference type="ARBA" id="ARBA00023004"/>
    </source>
</evidence>
<comment type="cofactor">
    <cofactor evidence="1">
        <name>heme</name>
        <dbReference type="ChEBI" id="CHEBI:30413"/>
    </cofactor>
</comment>
<evidence type="ECO:0000256" key="8">
    <source>
        <dbReference type="SAM" id="Phobius"/>
    </source>
</evidence>
<keyword evidence="10" id="KW-1185">Reference proteome</keyword>
<keyword evidence="8" id="KW-1133">Transmembrane helix</keyword>
<dbReference type="PANTHER" id="PTHR46206:SF2">
    <property type="entry name" value="CYTOCHROME P450 MONOOXYGENASE AUSG-RELATED"/>
    <property type="match status" value="1"/>
</dbReference>
<name>A0ABR3T050_9PEZI</name>
<evidence type="ECO:0000256" key="2">
    <source>
        <dbReference type="ARBA" id="ARBA00010617"/>
    </source>
</evidence>
<evidence type="ECO:0000256" key="5">
    <source>
        <dbReference type="ARBA" id="ARBA00023002"/>
    </source>
</evidence>
<keyword evidence="3" id="KW-0349">Heme</keyword>
<keyword evidence="8" id="KW-0472">Membrane</keyword>
<dbReference type="Pfam" id="PF00067">
    <property type="entry name" value="p450"/>
    <property type="match status" value="1"/>
</dbReference>
<accession>A0ABR3T050</accession>
<protein>
    <recommendedName>
        <fullName evidence="11">Cytochrome P450 monooxygenase</fullName>
    </recommendedName>
</protein>
<dbReference type="InterPro" id="IPR036396">
    <property type="entry name" value="Cyt_P450_sf"/>
</dbReference>
<reference evidence="9 10" key="1">
    <citation type="submission" date="2024-02" db="EMBL/GenBank/DDBJ databases">
        <title>De novo assembly and annotation of 12 fungi associated with fruit tree decline syndrome in Ontario, Canada.</title>
        <authorList>
            <person name="Sulman M."/>
            <person name="Ellouze W."/>
            <person name="Ilyukhin E."/>
        </authorList>
    </citation>
    <scope>NUCLEOTIDE SEQUENCE [LARGE SCALE GENOMIC DNA]</scope>
    <source>
        <strain evidence="9 10">M1-105</strain>
    </source>
</reference>
<evidence type="ECO:0000256" key="4">
    <source>
        <dbReference type="ARBA" id="ARBA00022723"/>
    </source>
</evidence>
<dbReference type="InterPro" id="IPR001128">
    <property type="entry name" value="Cyt_P450"/>
</dbReference>
<evidence type="ECO:0000256" key="7">
    <source>
        <dbReference type="ARBA" id="ARBA00023033"/>
    </source>
</evidence>
<keyword evidence="7" id="KW-0503">Monooxygenase</keyword>
<evidence type="ECO:0000313" key="10">
    <source>
        <dbReference type="Proteomes" id="UP001521116"/>
    </source>
</evidence>
<comment type="caution">
    <text evidence="9">The sequence shown here is derived from an EMBL/GenBank/DDBJ whole genome shotgun (WGS) entry which is preliminary data.</text>
</comment>
<organism evidence="9 10">
    <name type="scientific">Neofusicoccum ribis</name>
    <dbReference type="NCBI Taxonomy" id="45134"/>
    <lineage>
        <taxon>Eukaryota</taxon>
        <taxon>Fungi</taxon>
        <taxon>Dikarya</taxon>
        <taxon>Ascomycota</taxon>
        <taxon>Pezizomycotina</taxon>
        <taxon>Dothideomycetes</taxon>
        <taxon>Dothideomycetes incertae sedis</taxon>
        <taxon>Botryosphaeriales</taxon>
        <taxon>Botryosphaeriaceae</taxon>
        <taxon>Neofusicoccum</taxon>
    </lineage>
</organism>
<proteinExistence type="inferred from homology"/>
<evidence type="ECO:0008006" key="11">
    <source>
        <dbReference type="Google" id="ProtNLM"/>
    </source>
</evidence>
<dbReference type="EMBL" id="JAJVDC020000025">
    <property type="protein sequence ID" value="KAL1632954.1"/>
    <property type="molecule type" value="Genomic_DNA"/>
</dbReference>
<dbReference type="Proteomes" id="UP001521116">
    <property type="component" value="Unassembled WGS sequence"/>
</dbReference>
<dbReference type="PANTHER" id="PTHR46206">
    <property type="entry name" value="CYTOCHROME P450"/>
    <property type="match status" value="1"/>
</dbReference>
<gene>
    <name evidence="9" type="ORF">SLS56_003240</name>
</gene>
<dbReference type="CDD" id="cd11041">
    <property type="entry name" value="CYP503A1-like"/>
    <property type="match status" value="1"/>
</dbReference>
<dbReference type="SUPFAM" id="SSF48264">
    <property type="entry name" value="Cytochrome P450"/>
    <property type="match status" value="1"/>
</dbReference>
<keyword evidence="8" id="KW-0812">Transmembrane</keyword>
<keyword evidence="5" id="KW-0560">Oxidoreductase</keyword>
<comment type="similarity">
    <text evidence="2">Belongs to the cytochrome P450 family.</text>
</comment>
<evidence type="ECO:0000256" key="3">
    <source>
        <dbReference type="ARBA" id="ARBA00022617"/>
    </source>
</evidence>
<evidence type="ECO:0000313" key="9">
    <source>
        <dbReference type="EMBL" id="KAL1632954.1"/>
    </source>
</evidence>
<keyword evidence="4" id="KW-0479">Metal-binding</keyword>
<keyword evidence="6" id="KW-0408">Iron</keyword>
<sequence length="363" mass="41605">MALEITSPWLPIHFGYILSGLFMLLITVIGYIAHDEKPYAGFRMFGTEPGDLVNSRAKERFVKNGISIMKRGLQEVVASGGPMLILPPSFVDEIRNDNRLSFPGAIERDWFPTYPGLEAVQALRHNIFQDMVKKNLMTSVALDDEMDKVTEEMFPASKEWSELRFSPLSLQVVARLTARVFLGEPLCRNKEWIDLSIRYTIDAYLAAKTLRSWPPYLRPFVYRFLPELRVVRDQFQKARQIIEPEIAARRHARHQALLEGKPRPKSNDALSWFDDCAGDRPYDVTQGQMLLTIVSIHTTSSTLLALMYDIVGHSEYIDMLREEITQVLKEEKGLTKTSLHRMKLLDSCMKESQRLHPTGSGQF</sequence>
<evidence type="ECO:0000256" key="1">
    <source>
        <dbReference type="ARBA" id="ARBA00001971"/>
    </source>
</evidence>
<dbReference type="Gene3D" id="1.10.630.10">
    <property type="entry name" value="Cytochrome P450"/>
    <property type="match status" value="1"/>
</dbReference>
<feature type="transmembrane region" description="Helical" evidence="8">
    <location>
        <begin position="12"/>
        <end position="33"/>
    </location>
</feature>